<keyword evidence="8" id="KW-0539">Nucleus</keyword>
<dbReference type="GO" id="GO:0003682">
    <property type="term" value="F:chromatin binding"/>
    <property type="evidence" value="ECO:0007669"/>
    <property type="project" value="TreeGrafter"/>
</dbReference>
<feature type="coiled-coil region" evidence="9">
    <location>
        <begin position="276"/>
        <end position="303"/>
    </location>
</feature>
<dbReference type="Proteomes" id="UP000003163">
    <property type="component" value="Unassembled WGS sequence"/>
</dbReference>
<dbReference type="Pfam" id="PF01853">
    <property type="entry name" value="MOZ_SAS"/>
    <property type="match status" value="1"/>
</dbReference>
<feature type="region of interest" description="Disordered" evidence="10">
    <location>
        <begin position="418"/>
        <end position="437"/>
    </location>
</feature>
<dbReference type="Gene3D" id="3.30.60.60">
    <property type="entry name" value="N-acetyl transferase-like"/>
    <property type="match status" value="1"/>
</dbReference>
<organism evidence="12 13">
    <name type="scientific">Edhazardia aedis (strain USNM 41457)</name>
    <name type="common">Microsporidian parasite</name>
    <dbReference type="NCBI Taxonomy" id="1003232"/>
    <lineage>
        <taxon>Eukaryota</taxon>
        <taxon>Fungi</taxon>
        <taxon>Fungi incertae sedis</taxon>
        <taxon>Microsporidia</taxon>
        <taxon>Edhazardia</taxon>
    </lineage>
</organism>
<comment type="catalytic activity">
    <reaction evidence="8">
        <text>L-lysyl-[protein] + acetyl-CoA = N(6)-acetyl-L-lysyl-[protein] + CoA + H(+)</text>
        <dbReference type="Rhea" id="RHEA:45948"/>
        <dbReference type="Rhea" id="RHEA-COMP:9752"/>
        <dbReference type="Rhea" id="RHEA-COMP:10731"/>
        <dbReference type="ChEBI" id="CHEBI:15378"/>
        <dbReference type="ChEBI" id="CHEBI:29969"/>
        <dbReference type="ChEBI" id="CHEBI:57287"/>
        <dbReference type="ChEBI" id="CHEBI:57288"/>
        <dbReference type="ChEBI" id="CHEBI:61930"/>
        <dbReference type="EC" id="2.3.1.48"/>
    </reaction>
</comment>
<dbReference type="PANTHER" id="PTHR10615:SF161">
    <property type="entry name" value="HISTONE ACETYLTRANSFERASE KAT7"/>
    <property type="match status" value="1"/>
</dbReference>
<dbReference type="InterPro" id="IPR016181">
    <property type="entry name" value="Acyl_CoA_acyltransferase"/>
</dbReference>
<dbReference type="InParanoid" id="J8ZSP7"/>
<keyword evidence="4" id="KW-0479">Metal-binding</keyword>
<dbReference type="GO" id="GO:1990467">
    <property type="term" value="C:NuA3a histone acetyltransferase complex"/>
    <property type="evidence" value="ECO:0007669"/>
    <property type="project" value="TreeGrafter"/>
</dbReference>
<dbReference type="GO" id="GO:0006357">
    <property type="term" value="P:regulation of transcription by RNA polymerase II"/>
    <property type="evidence" value="ECO:0007669"/>
    <property type="project" value="TreeGrafter"/>
</dbReference>
<feature type="region of interest" description="Disordered" evidence="10">
    <location>
        <begin position="614"/>
        <end position="651"/>
    </location>
</feature>
<feature type="coiled-coil region" evidence="9">
    <location>
        <begin position="386"/>
        <end position="413"/>
    </location>
</feature>
<evidence type="ECO:0000313" key="13">
    <source>
        <dbReference type="Proteomes" id="UP000003163"/>
    </source>
</evidence>
<keyword evidence="6" id="KW-0007">Acetylation</keyword>
<sequence length="1289" mass="149659">MVEQRRKRRRTSFYGNIRKKSSSLRATKNVKKEVCDSVVKEKSSSSRLKITEKNLQYSVSSEEENPQEKNQCKTEEVFEEKNEIMENMIGDEILNIISEDASDSSNGGEFVERKEVLKVKNKKLATLEERQGSKIKKKVSVTAKKNDSERVLNKNFNVDDEFFVGKIGEKNVKNHDIKENLRDSVIFYGQNVSLKDDKSVLNSKKAYVDINMKGLNDKKLEKDENSEVFGNKINLEKEKIYMNNHSLTENDKFEIIKENFEAEIKNFDNTEYLKDKKVLSGQIKILEKENEKLLEDLDLVIEDKQNLDEGQILGKNIILEDNENLENELVLESGKELNHEKLKLENNIITDEKKLEIMNGEFKNDFKNIENPKCVDDEKKINKIINLEIEKSLEEMNKEYETINAKKEIFKEVKTENLPETDNNRNTKILDNDTNNKKCINNTEENSKIHNFVSLDNKNSMKTSKDDSSENLPQPPIENSKFDNQMNREITNVKEYTETRVNRNLYTEYNSTSNICENNEEIKISLVDNKISNKKIDINLKNELNHENQLAQNTNFVHKEKDQINIELAQENTNKNSTIPLAETKTPIEIEADASEAIKDQKAPLKIHETMCSFQIDEPKTTQRKRPPRKDSRRTHSTRRRPLIGTARKKKSVKTENSLMGESVLDARNQTSIAQLTKKQFLNLRKKEAHNFLKTYEIENENVVCEKIKSDQEAKDHIKKISSANNQVDYDQNINKKHTNGCGETSEILNLQNIDNCIAIDHNKNQESDNIHNINSEKLQKATSSDKSTSSSISYISNKYRSDCSKKRFDASLEKAKFNVKRFKKNFSCESLYDNSSSNQNYSSSDSLNDVRKTTIVEDSLERQKHSEDLKYGNNLISKNKDSLKNKINSEFFYFETESNLDISKDVCEKYLEKQIEYQHIFDQHISNIPMCKSIEDIHLDTNMLALNNIKIVPSDRTDMLLEFPLNKIYKCMLCKNIINRKYTFCSTCKYKEYLHLPQENILNISSPFLTQKNITPSADLRKQFTIPQRTQESLTKIFIANTDIEVNYYREYANTSTLFICDICLNQYNDNMSYKRHLLKCKDNIHTCLSPLFKGQIRYSTNNLTIYEVDGENNQTFCRKLCTLGKFFLDHKTLNYDVEAFLFFILYSRNNFVGFFSKEKISTNNLSCIVVLPIYQNKGYGYLLIDLSYKLSVLNKSTGTPEKPLSAQGLKAYRNYWKTRVYTYLEGVSTHSISIKDISNDTGMTIDDVVYGLELLGFLVESDGSYEIVFKQHNLKTMRVCEDKYLCK</sequence>
<keyword evidence="3" id="KW-0808">Transferase</keyword>
<reference evidence="13" key="2">
    <citation type="submission" date="2015-07" db="EMBL/GenBank/DDBJ databases">
        <title>Contrasting host-pathogen interactions and genome evolution in two generalist and specialist microsporidian pathogens of mosquitoes.</title>
        <authorList>
            <consortium name="The Broad Institute Genomics Platform"/>
            <consortium name="The Broad Institute Genome Sequencing Center for Infectious Disease"/>
            <person name="Cuomo C.A."/>
            <person name="Sanscrainte N.D."/>
            <person name="Goldberg J.M."/>
            <person name="Heiman D."/>
            <person name="Young S."/>
            <person name="Zeng Q."/>
            <person name="Becnel J.J."/>
            <person name="Birren B.W."/>
        </authorList>
    </citation>
    <scope>NUCLEOTIDE SEQUENCE [LARGE SCALE GENOMIC DNA]</scope>
    <source>
        <strain evidence="13">USNM 41457</strain>
    </source>
</reference>
<dbReference type="InterPro" id="IPR050603">
    <property type="entry name" value="MYST_HAT"/>
</dbReference>
<evidence type="ECO:0000256" key="3">
    <source>
        <dbReference type="ARBA" id="ARBA00022679"/>
    </source>
</evidence>
<dbReference type="SUPFAM" id="SSF55729">
    <property type="entry name" value="Acyl-CoA N-acyltransferases (Nat)"/>
    <property type="match status" value="1"/>
</dbReference>
<feature type="compositionally biased region" description="Basic and acidic residues" evidence="10">
    <location>
        <begin position="418"/>
        <end position="436"/>
    </location>
</feature>
<dbReference type="PROSITE" id="PS51726">
    <property type="entry name" value="MYST_HAT"/>
    <property type="match status" value="1"/>
</dbReference>
<keyword evidence="9" id="KW-0175">Coiled coil</keyword>
<dbReference type="Gene3D" id="3.40.630.30">
    <property type="match status" value="1"/>
</dbReference>
<feature type="domain" description="MYST-type HAT" evidence="11">
    <location>
        <begin position="1000"/>
        <end position="1289"/>
    </location>
</feature>
<comment type="caution">
    <text evidence="12">The sequence shown here is derived from an EMBL/GenBank/DDBJ whole genome shotgun (WGS) entry which is preliminary data.</text>
</comment>
<gene>
    <name evidence="12" type="ORF">EDEG_02915</name>
</gene>
<protein>
    <recommendedName>
        <fullName evidence="2 8">Histone acetyltransferase</fullName>
        <ecNumber evidence="2 8">2.3.1.48</ecNumber>
    </recommendedName>
</protein>
<reference evidence="12 13" key="1">
    <citation type="submission" date="2011-08" db="EMBL/GenBank/DDBJ databases">
        <authorList>
            <person name="Liu Z.J."/>
            <person name="Shi F.L."/>
            <person name="Lu J.Q."/>
            <person name="Li M."/>
            <person name="Wang Z.L."/>
        </authorList>
    </citation>
    <scope>NUCLEOTIDE SEQUENCE [LARGE SCALE GENOMIC DNA]</scope>
    <source>
        <strain evidence="12 13">USNM 41457</strain>
    </source>
</reference>
<proteinExistence type="inferred from homology"/>
<evidence type="ECO:0000256" key="5">
    <source>
        <dbReference type="ARBA" id="ARBA00022833"/>
    </source>
</evidence>
<evidence type="ECO:0000313" key="12">
    <source>
        <dbReference type="EMBL" id="EJW02683.1"/>
    </source>
</evidence>
<evidence type="ECO:0000256" key="8">
    <source>
        <dbReference type="RuleBase" id="RU361211"/>
    </source>
</evidence>
<keyword evidence="4" id="KW-0863">Zinc-finger</keyword>
<dbReference type="STRING" id="1003232.J8ZSP7"/>
<dbReference type="GO" id="GO:0003712">
    <property type="term" value="F:transcription coregulator activity"/>
    <property type="evidence" value="ECO:0007669"/>
    <property type="project" value="TreeGrafter"/>
</dbReference>
<accession>J8ZSP7</accession>
<evidence type="ECO:0000256" key="4">
    <source>
        <dbReference type="ARBA" id="ARBA00022771"/>
    </source>
</evidence>
<dbReference type="Gene3D" id="1.10.10.10">
    <property type="entry name" value="Winged helix-like DNA-binding domain superfamily/Winged helix DNA-binding domain"/>
    <property type="match status" value="1"/>
</dbReference>
<evidence type="ECO:0000256" key="10">
    <source>
        <dbReference type="SAM" id="MobiDB-lite"/>
    </source>
</evidence>
<evidence type="ECO:0000256" key="1">
    <source>
        <dbReference type="ARBA" id="ARBA00010107"/>
    </source>
</evidence>
<dbReference type="GO" id="GO:0004402">
    <property type="term" value="F:histone acetyltransferase activity"/>
    <property type="evidence" value="ECO:0007669"/>
    <property type="project" value="InterPro"/>
</dbReference>
<keyword evidence="5" id="KW-0862">Zinc</keyword>
<feature type="active site" description="Proton donor/acceptor" evidence="7">
    <location>
        <position position="1203"/>
    </location>
</feature>
<evidence type="ECO:0000256" key="9">
    <source>
        <dbReference type="SAM" id="Coils"/>
    </source>
</evidence>
<dbReference type="VEuPathDB" id="MicrosporidiaDB:EDEG_02915"/>
<evidence type="ECO:0000259" key="11">
    <source>
        <dbReference type="PROSITE" id="PS51726"/>
    </source>
</evidence>
<evidence type="ECO:0000256" key="6">
    <source>
        <dbReference type="ARBA" id="ARBA00022990"/>
    </source>
</evidence>
<comment type="similarity">
    <text evidence="1 8">Belongs to the MYST (SAS/MOZ) family.</text>
</comment>
<dbReference type="GO" id="GO:0008270">
    <property type="term" value="F:zinc ion binding"/>
    <property type="evidence" value="ECO:0007669"/>
    <property type="project" value="UniProtKB-KW"/>
</dbReference>
<comment type="subcellular location">
    <subcellularLocation>
        <location evidence="8">Nucleus</location>
    </subcellularLocation>
</comment>
<dbReference type="InterPro" id="IPR036388">
    <property type="entry name" value="WH-like_DNA-bd_sf"/>
</dbReference>
<dbReference type="InterPro" id="IPR002717">
    <property type="entry name" value="HAT_MYST-type"/>
</dbReference>
<dbReference type="HOGENOM" id="CLU_262391_0_0_1"/>
<dbReference type="PANTHER" id="PTHR10615">
    <property type="entry name" value="HISTONE ACETYLTRANSFERASE"/>
    <property type="match status" value="1"/>
</dbReference>
<name>J8ZSP7_EDHAE</name>
<dbReference type="GO" id="GO:0005634">
    <property type="term" value="C:nucleus"/>
    <property type="evidence" value="ECO:0007669"/>
    <property type="project" value="UniProtKB-SubCell"/>
</dbReference>
<keyword evidence="13" id="KW-1185">Reference proteome</keyword>
<feature type="compositionally biased region" description="Basic residues" evidence="10">
    <location>
        <begin position="622"/>
        <end position="651"/>
    </location>
</feature>
<evidence type="ECO:0000256" key="2">
    <source>
        <dbReference type="ARBA" id="ARBA00013184"/>
    </source>
</evidence>
<dbReference type="OrthoDB" id="787137at2759"/>
<feature type="region of interest" description="Disordered" evidence="10">
    <location>
        <begin position="450"/>
        <end position="488"/>
    </location>
</feature>
<dbReference type="EC" id="2.3.1.48" evidence="2 8"/>
<dbReference type="EMBL" id="AFBI03000060">
    <property type="protein sequence ID" value="EJW02683.1"/>
    <property type="molecule type" value="Genomic_DNA"/>
</dbReference>
<evidence type="ECO:0000256" key="7">
    <source>
        <dbReference type="PIRSR" id="PIRSR602717-51"/>
    </source>
</evidence>